<evidence type="ECO:0000256" key="3">
    <source>
        <dbReference type="ARBA" id="ARBA00022448"/>
    </source>
</evidence>
<evidence type="ECO:0000256" key="10">
    <source>
        <dbReference type="ARBA" id="ARBA00023180"/>
    </source>
</evidence>
<dbReference type="SUPFAM" id="SSF90123">
    <property type="entry name" value="ABC transporter transmembrane region"/>
    <property type="match status" value="1"/>
</dbReference>
<comment type="subcellular location">
    <subcellularLocation>
        <location evidence="1">Cell membrane</location>
        <topology evidence="1">Multi-pass membrane protein</topology>
    </subcellularLocation>
</comment>
<evidence type="ECO:0000259" key="12">
    <source>
        <dbReference type="PROSITE" id="PS50893"/>
    </source>
</evidence>
<feature type="domain" description="ABC transmembrane type-1" evidence="13">
    <location>
        <begin position="29"/>
        <end position="310"/>
    </location>
</feature>
<dbReference type="InterPro" id="IPR027417">
    <property type="entry name" value="P-loop_NTPase"/>
</dbReference>
<evidence type="ECO:0000259" key="13">
    <source>
        <dbReference type="PROSITE" id="PS50929"/>
    </source>
</evidence>
<evidence type="ECO:0000256" key="7">
    <source>
        <dbReference type="ARBA" id="ARBA00022840"/>
    </source>
</evidence>
<keyword evidence="5" id="KW-0677">Repeat</keyword>
<feature type="transmembrane region" description="Helical" evidence="11">
    <location>
        <begin position="72"/>
        <end position="91"/>
    </location>
</feature>
<dbReference type="CDD" id="cd18577">
    <property type="entry name" value="ABC_6TM_Pgp_ABCB1_D1_like"/>
    <property type="match status" value="1"/>
</dbReference>
<keyword evidence="3" id="KW-0813">Transport</keyword>
<protein>
    <submittedName>
        <fullName evidence="14">Uncharacterized protein</fullName>
    </submittedName>
</protein>
<dbReference type="Gene3D" id="1.20.1560.10">
    <property type="entry name" value="ABC transporter type 1, transmembrane domain"/>
    <property type="match status" value="2"/>
</dbReference>
<keyword evidence="7" id="KW-0067">ATP-binding</keyword>
<dbReference type="PROSITE" id="PS50893">
    <property type="entry name" value="ABC_TRANSPORTER_2"/>
    <property type="match status" value="2"/>
</dbReference>
<dbReference type="Gramene" id="RZC57270">
    <property type="protein sequence ID" value="RZC57270"/>
    <property type="gene ID" value="C5167_004576"/>
</dbReference>
<evidence type="ECO:0000256" key="8">
    <source>
        <dbReference type="ARBA" id="ARBA00022989"/>
    </source>
</evidence>
<evidence type="ECO:0000256" key="5">
    <source>
        <dbReference type="ARBA" id="ARBA00022737"/>
    </source>
</evidence>
<keyword evidence="9 11" id="KW-0472">Membrane</keyword>
<dbReference type="AlphaFoldDB" id="A0A4Y7JB88"/>
<accession>A0A4Y7JB88</accession>
<evidence type="ECO:0000256" key="4">
    <source>
        <dbReference type="ARBA" id="ARBA00022692"/>
    </source>
</evidence>
<sequence length="1055" mass="116082">MGDRRKKDEVVPFYMLFSFADRYDVFMMFMGTISSMGSGIGMPILMLLVGQYIDAFGTSDSSTIIKITLKGVYLGIGVGLATFIQMSCWIISGERQARRMRVSYLEKVLKQDITFFDMETTGEIIGSLTDDTVLIHDAIGDKVGKFIQIFSTFVTSYAIAFTKGWLLSLLVLSCIPPLAITGVFMSKYISRLSLQGQSANAEASEIVEQTVGAIRTVASFTGEEEAKEKYDKVLKKTHVFMTRQAFASGLGMGIALSILYSFDGLAMWYGSKLIIEKGFNGGNIINIIFCLIIGGMALGQAFPCLNAFAAGKTASYKMFQVIERKPLIGIAETKGIILENIEGEVRLDGICFSYPTRPEVQVLSGFSSYVPSGTTSALVGKSGSGKSTVINIVERFYDPQAGNVLIDGINLKELQLKWVRQNVIGLVSQEPTLFATTIRENMIYGKENATDEEIKQAVKLANAAAFVDKLPMGLETIISGIQLSGGQKQRIAIARAILKNPKILLLDEATSALDVKSEKLNNHNCRPSLTTIRYAKTISVVHQGKIVEQGNHEDLILKPDGAYSQLIHIQEDANEVECMLPSDDCIYDDDTSIRRFPNMSAISSAPVQEMHVLEDGNNDERTGQKDQLLRRVSFKQLAYLNKPELVILLLGSIASVIKGLMPPTLGFLFSKIFETFYEPPEELRRDTIFWSFMFLALGCIGFTFIPMQQYLIGFAGASEGYLRMKLIQSSNGDGTVKYEEANQVAYGAAWFSLFLCRSTSCERWESNFRASFQVLENAETNALAPDFSKARTSAASIFKILYSEPMIDSSSNMGMTLDYVRGLCLNLPAGKTVALVGESGCGKSTVINLLQRFYDIELGSILLDGVKIQEFQIKWLRQQMGVVSQEPILFNDTIKANVGYGKPGIISEDVIIADTKTSNAHKFISALPNGYDTLVGERGIQLSGGQKQRIAIARAILKNPKILLLDEATSALDAESEHIVQEAFERVMQNRTTIVVAHRLSSIKGADIIAVVKNGMIAEKGKHDVLMKIENGVYASTLDLSTSSTTTNQLQQQKK</sequence>
<dbReference type="InterPro" id="IPR036640">
    <property type="entry name" value="ABC1_TM_sf"/>
</dbReference>
<feature type="transmembrane region" description="Helical" evidence="11">
    <location>
        <begin position="245"/>
        <end position="269"/>
    </location>
</feature>
<dbReference type="FunFam" id="3.40.50.300:FF:000066">
    <property type="entry name" value="ABC transporter B family member 1"/>
    <property type="match status" value="1"/>
</dbReference>
<name>A0A4Y7JB88_PAPSO</name>
<organism evidence="14 15">
    <name type="scientific">Papaver somniferum</name>
    <name type="common">Opium poppy</name>
    <dbReference type="NCBI Taxonomy" id="3469"/>
    <lineage>
        <taxon>Eukaryota</taxon>
        <taxon>Viridiplantae</taxon>
        <taxon>Streptophyta</taxon>
        <taxon>Embryophyta</taxon>
        <taxon>Tracheophyta</taxon>
        <taxon>Spermatophyta</taxon>
        <taxon>Magnoliopsida</taxon>
        <taxon>Ranunculales</taxon>
        <taxon>Papaveraceae</taxon>
        <taxon>Papaveroideae</taxon>
        <taxon>Papaver</taxon>
    </lineage>
</organism>
<keyword evidence="8 11" id="KW-1133">Transmembrane helix</keyword>
<dbReference type="InterPro" id="IPR003593">
    <property type="entry name" value="AAA+_ATPase"/>
</dbReference>
<proteinExistence type="inferred from homology"/>
<evidence type="ECO:0000256" key="6">
    <source>
        <dbReference type="ARBA" id="ARBA00022741"/>
    </source>
</evidence>
<evidence type="ECO:0000256" key="1">
    <source>
        <dbReference type="ARBA" id="ARBA00004651"/>
    </source>
</evidence>
<dbReference type="Pfam" id="PF00005">
    <property type="entry name" value="ABC_tran"/>
    <property type="match status" value="2"/>
</dbReference>
<dbReference type="PROSITE" id="PS50929">
    <property type="entry name" value="ABC_TM1F"/>
    <property type="match status" value="1"/>
</dbReference>
<reference evidence="14 15" key="1">
    <citation type="journal article" date="2018" name="Science">
        <title>The opium poppy genome and morphinan production.</title>
        <authorList>
            <person name="Guo L."/>
            <person name="Winzer T."/>
            <person name="Yang X."/>
            <person name="Li Y."/>
            <person name="Ning Z."/>
            <person name="He Z."/>
            <person name="Teodor R."/>
            <person name="Lu Y."/>
            <person name="Bowser T.A."/>
            <person name="Graham I.A."/>
            <person name="Ye K."/>
        </authorList>
    </citation>
    <scope>NUCLEOTIDE SEQUENCE [LARGE SCALE GENOMIC DNA]</scope>
    <source>
        <strain evidence="15">cv. HN1</strain>
        <tissue evidence="14">Leaves</tissue>
    </source>
</reference>
<dbReference type="SUPFAM" id="SSF52540">
    <property type="entry name" value="P-loop containing nucleoside triphosphate hydrolases"/>
    <property type="match status" value="2"/>
</dbReference>
<keyword evidence="15" id="KW-1185">Reference proteome</keyword>
<dbReference type="CDD" id="cd03249">
    <property type="entry name" value="ABC_MTABC3_MDL1_MDL2"/>
    <property type="match status" value="1"/>
</dbReference>
<feature type="transmembrane region" description="Helical" evidence="11">
    <location>
        <begin position="688"/>
        <end position="705"/>
    </location>
</feature>
<dbReference type="EMBL" id="CM010718">
    <property type="protein sequence ID" value="RZC57270.1"/>
    <property type="molecule type" value="Genomic_DNA"/>
</dbReference>
<feature type="transmembrane region" description="Helical" evidence="11">
    <location>
        <begin position="166"/>
        <end position="185"/>
    </location>
</feature>
<keyword evidence="10" id="KW-0325">Glycoprotein</keyword>
<dbReference type="InterPro" id="IPR017871">
    <property type="entry name" value="ABC_transporter-like_CS"/>
</dbReference>
<dbReference type="PANTHER" id="PTHR24222">
    <property type="entry name" value="ABC TRANSPORTER B FAMILY"/>
    <property type="match status" value="1"/>
</dbReference>
<dbReference type="SMART" id="SM00382">
    <property type="entry name" value="AAA"/>
    <property type="match status" value="2"/>
</dbReference>
<dbReference type="GO" id="GO:0005524">
    <property type="term" value="F:ATP binding"/>
    <property type="evidence" value="ECO:0007669"/>
    <property type="project" value="UniProtKB-KW"/>
</dbReference>
<evidence type="ECO:0000256" key="11">
    <source>
        <dbReference type="SAM" id="Phobius"/>
    </source>
</evidence>
<dbReference type="FunFam" id="3.40.50.300:FF:001683">
    <property type="entry name" value="ABC transporter B family member 20"/>
    <property type="match status" value="1"/>
</dbReference>
<dbReference type="Gene3D" id="3.40.50.300">
    <property type="entry name" value="P-loop containing nucleotide triphosphate hydrolases"/>
    <property type="match status" value="2"/>
</dbReference>
<dbReference type="GO" id="GO:0005886">
    <property type="term" value="C:plasma membrane"/>
    <property type="evidence" value="ECO:0007669"/>
    <property type="project" value="UniProtKB-SubCell"/>
</dbReference>
<feature type="domain" description="ABC transporter" evidence="12">
    <location>
        <begin position="345"/>
        <end position="568"/>
    </location>
</feature>
<evidence type="ECO:0000313" key="14">
    <source>
        <dbReference type="EMBL" id="RZC57270.1"/>
    </source>
</evidence>
<keyword evidence="4 11" id="KW-0812">Transmembrane</keyword>
<dbReference type="InterPro" id="IPR003439">
    <property type="entry name" value="ABC_transporter-like_ATP-bd"/>
</dbReference>
<evidence type="ECO:0000313" key="15">
    <source>
        <dbReference type="Proteomes" id="UP000316621"/>
    </source>
</evidence>
<dbReference type="GO" id="GO:0140359">
    <property type="term" value="F:ABC-type transporter activity"/>
    <property type="evidence" value="ECO:0007669"/>
    <property type="project" value="InterPro"/>
</dbReference>
<dbReference type="Proteomes" id="UP000316621">
    <property type="component" value="Chromosome 4"/>
</dbReference>
<feature type="transmembrane region" description="Helical" evidence="11">
    <location>
        <begin position="284"/>
        <end position="309"/>
    </location>
</feature>
<feature type="transmembrane region" description="Helical" evidence="11">
    <location>
        <begin position="645"/>
        <end position="668"/>
    </location>
</feature>
<dbReference type="InterPro" id="IPR011527">
    <property type="entry name" value="ABC1_TM_dom"/>
</dbReference>
<evidence type="ECO:0000256" key="2">
    <source>
        <dbReference type="ARBA" id="ARBA00007577"/>
    </source>
</evidence>
<keyword evidence="6" id="KW-0547">Nucleotide-binding</keyword>
<gene>
    <name evidence="14" type="ORF">C5167_004576</name>
</gene>
<feature type="domain" description="ABC transporter" evidence="12">
    <location>
        <begin position="801"/>
        <end position="1039"/>
    </location>
</feature>
<dbReference type="Pfam" id="PF00664">
    <property type="entry name" value="ABC_membrane"/>
    <property type="match status" value="1"/>
</dbReference>
<feature type="transmembrane region" description="Helical" evidence="11">
    <location>
        <begin position="25"/>
        <end position="52"/>
    </location>
</feature>
<evidence type="ECO:0000256" key="9">
    <source>
        <dbReference type="ARBA" id="ARBA00023136"/>
    </source>
</evidence>
<dbReference type="GO" id="GO:0016887">
    <property type="term" value="F:ATP hydrolysis activity"/>
    <property type="evidence" value="ECO:0007669"/>
    <property type="project" value="InterPro"/>
</dbReference>
<dbReference type="PROSITE" id="PS00211">
    <property type="entry name" value="ABC_TRANSPORTER_1"/>
    <property type="match status" value="2"/>
</dbReference>
<dbReference type="PANTHER" id="PTHR24222:SF50">
    <property type="entry name" value="ABC TRANSPORTER B FAMILY MEMBER 9-LIKE ISOFORM X2"/>
    <property type="match status" value="1"/>
</dbReference>
<dbReference type="InterPro" id="IPR039421">
    <property type="entry name" value="Type_1_exporter"/>
</dbReference>
<comment type="similarity">
    <text evidence="2">Belongs to the ABC transporter superfamily. ABCB family. Multidrug resistance exporter (TC 3.A.1.201) subfamily.</text>
</comment>